<evidence type="ECO:0000313" key="2">
    <source>
        <dbReference type="EMBL" id="KAG7449232.1"/>
    </source>
</evidence>
<dbReference type="EMBL" id="MU250528">
    <property type="protein sequence ID" value="KAG7449232.1"/>
    <property type="molecule type" value="Genomic_DNA"/>
</dbReference>
<dbReference type="Proteomes" id="UP000812287">
    <property type="component" value="Unassembled WGS sequence"/>
</dbReference>
<proteinExistence type="predicted"/>
<reference evidence="2" key="1">
    <citation type="submission" date="2020-11" db="EMBL/GenBank/DDBJ databases">
        <title>Adaptations for nitrogen fixation in a non-lichenized fungal sporocarp promotes dispersal by wood-feeding termites.</title>
        <authorList>
            <consortium name="DOE Joint Genome Institute"/>
            <person name="Koch R.A."/>
            <person name="Yoon G."/>
            <person name="Arayal U."/>
            <person name="Lail K."/>
            <person name="Amirebrahimi M."/>
            <person name="Labutti K."/>
            <person name="Lipzen A."/>
            <person name="Riley R."/>
            <person name="Barry K."/>
            <person name="Henrissat B."/>
            <person name="Grigoriev I.V."/>
            <person name="Herr J.R."/>
            <person name="Aime M.C."/>
        </authorList>
    </citation>
    <scope>NUCLEOTIDE SEQUENCE</scope>
    <source>
        <strain evidence="2">MCA 3950</strain>
    </source>
</reference>
<protein>
    <submittedName>
        <fullName evidence="2">Uncharacterized protein</fullName>
    </submittedName>
</protein>
<organism evidence="2 3">
    <name type="scientific">Guyanagaster necrorhizus</name>
    <dbReference type="NCBI Taxonomy" id="856835"/>
    <lineage>
        <taxon>Eukaryota</taxon>
        <taxon>Fungi</taxon>
        <taxon>Dikarya</taxon>
        <taxon>Basidiomycota</taxon>
        <taxon>Agaricomycotina</taxon>
        <taxon>Agaricomycetes</taxon>
        <taxon>Agaricomycetidae</taxon>
        <taxon>Agaricales</taxon>
        <taxon>Marasmiineae</taxon>
        <taxon>Physalacriaceae</taxon>
        <taxon>Guyanagaster</taxon>
    </lineage>
</organism>
<dbReference type="RefSeq" id="XP_043042732.1">
    <property type="nucleotide sequence ID" value="XM_043190331.1"/>
</dbReference>
<accession>A0A9P7VZ66</accession>
<dbReference type="OrthoDB" id="4072855at2759"/>
<dbReference type="GeneID" id="66112628"/>
<keyword evidence="3" id="KW-1185">Reference proteome</keyword>
<dbReference type="AlphaFoldDB" id="A0A9P7VZ66"/>
<name>A0A9P7VZ66_9AGAR</name>
<feature type="compositionally biased region" description="Polar residues" evidence="1">
    <location>
        <begin position="154"/>
        <end position="171"/>
    </location>
</feature>
<comment type="caution">
    <text evidence="2">The sequence shown here is derived from an EMBL/GenBank/DDBJ whole genome shotgun (WGS) entry which is preliminary data.</text>
</comment>
<evidence type="ECO:0000256" key="1">
    <source>
        <dbReference type="SAM" id="MobiDB-lite"/>
    </source>
</evidence>
<evidence type="ECO:0000313" key="3">
    <source>
        <dbReference type="Proteomes" id="UP000812287"/>
    </source>
</evidence>
<feature type="region of interest" description="Disordered" evidence="1">
    <location>
        <begin position="134"/>
        <end position="194"/>
    </location>
</feature>
<feature type="region of interest" description="Disordered" evidence="1">
    <location>
        <begin position="1"/>
        <end position="30"/>
    </location>
</feature>
<feature type="compositionally biased region" description="Polar residues" evidence="1">
    <location>
        <begin position="15"/>
        <end position="29"/>
    </location>
</feature>
<gene>
    <name evidence="2" type="ORF">BT62DRAFT_992301</name>
</gene>
<feature type="region of interest" description="Disordered" evidence="1">
    <location>
        <begin position="95"/>
        <end position="122"/>
    </location>
</feature>
<sequence>MQSSPKRVLTDDKYASSNFTDPNISTMPTNPDLAARLRSVGSRVRKHVAEGYVTNQRMHVRGPTAPAKSLSTGHLIFCSANDTLHAIFSRFSVASPSASPNKRRLEDSEDEDRNADHVQETKIAPIKMDAHAMDTDVSERPVKPLKRSGRALMQTRSLPSCALQSVSTEASNKADKDDWGSSTMFSGPFEPMTL</sequence>